<feature type="compositionally biased region" description="Low complexity" evidence="1">
    <location>
        <begin position="26"/>
        <end position="35"/>
    </location>
</feature>
<evidence type="ECO:0000313" key="3">
    <source>
        <dbReference type="Proteomes" id="UP000298061"/>
    </source>
</evidence>
<dbReference type="AlphaFoldDB" id="A0A4Z0A684"/>
<accession>A0A4Z0A684</accession>
<proteinExistence type="predicted"/>
<protein>
    <submittedName>
        <fullName evidence="2">Uncharacterized protein</fullName>
    </submittedName>
</protein>
<feature type="compositionally biased region" description="Acidic residues" evidence="1">
    <location>
        <begin position="1"/>
        <end position="11"/>
    </location>
</feature>
<feature type="compositionally biased region" description="Basic residues" evidence="1">
    <location>
        <begin position="41"/>
        <end position="51"/>
    </location>
</feature>
<sequence length="132" mass="14352">MSDNEGDDDADGMGKLKDEKDEGEGSDNNGNSDNGANMRHVPSRTARRRLPRNTTDDAENEASQAARGHQKSGEKRKEGQRDQSVRASGSGIQYRAGIVSNDEGDHPTTVSPNARPRKVRRTQLPVRPGVES</sequence>
<keyword evidence="3" id="KW-1185">Reference proteome</keyword>
<name>A0A4Z0A684_9AGAM</name>
<evidence type="ECO:0000256" key="1">
    <source>
        <dbReference type="SAM" id="MobiDB-lite"/>
    </source>
</evidence>
<comment type="caution">
    <text evidence="2">The sequence shown here is derived from an EMBL/GenBank/DDBJ whole genome shotgun (WGS) entry which is preliminary data.</text>
</comment>
<feature type="region of interest" description="Disordered" evidence="1">
    <location>
        <begin position="1"/>
        <end position="132"/>
    </location>
</feature>
<feature type="compositionally biased region" description="Basic and acidic residues" evidence="1">
    <location>
        <begin position="71"/>
        <end position="84"/>
    </location>
</feature>
<dbReference type="Proteomes" id="UP000298061">
    <property type="component" value="Unassembled WGS sequence"/>
</dbReference>
<organism evidence="2 3">
    <name type="scientific">Hericium alpestre</name>
    <dbReference type="NCBI Taxonomy" id="135208"/>
    <lineage>
        <taxon>Eukaryota</taxon>
        <taxon>Fungi</taxon>
        <taxon>Dikarya</taxon>
        <taxon>Basidiomycota</taxon>
        <taxon>Agaricomycotina</taxon>
        <taxon>Agaricomycetes</taxon>
        <taxon>Russulales</taxon>
        <taxon>Hericiaceae</taxon>
        <taxon>Hericium</taxon>
    </lineage>
</organism>
<gene>
    <name evidence="2" type="ORF">EWM64_g2149</name>
</gene>
<dbReference type="EMBL" id="SFCI01000166">
    <property type="protein sequence ID" value="TFY81857.1"/>
    <property type="molecule type" value="Genomic_DNA"/>
</dbReference>
<evidence type="ECO:0000313" key="2">
    <source>
        <dbReference type="EMBL" id="TFY81857.1"/>
    </source>
</evidence>
<reference evidence="2 3" key="1">
    <citation type="submission" date="2019-02" db="EMBL/GenBank/DDBJ databases">
        <title>Genome sequencing of the rare red list fungi Hericium alpestre (H. flagellum).</title>
        <authorList>
            <person name="Buettner E."/>
            <person name="Kellner H."/>
        </authorList>
    </citation>
    <scope>NUCLEOTIDE SEQUENCE [LARGE SCALE GENOMIC DNA]</scope>
    <source>
        <strain evidence="2 3">DSM 108284</strain>
    </source>
</reference>